<dbReference type="InterPro" id="IPR001525">
    <property type="entry name" value="C5_MeTfrase"/>
</dbReference>
<evidence type="ECO:0000313" key="9">
    <source>
        <dbReference type="Proteomes" id="UP000176917"/>
    </source>
</evidence>
<dbReference type="Gene3D" id="3.90.120.10">
    <property type="entry name" value="DNA Methylase, subunit A, domain 2"/>
    <property type="match status" value="1"/>
</dbReference>
<gene>
    <name evidence="8" type="ORF">A3B24_03190</name>
</gene>
<evidence type="ECO:0000256" key="1">
    <source>
        <dbReference type="ARBA" id="ARBA00022603"/>
    </source>
</evidence>
<evidence type="ECO:0000256" key="5">
    <source>
        <dbReference type="PROSITE-ProRule" id="PRU01016"/>
    </source>
</evidence>
<keyword evidence="1 5" id="KW-0489">Methyltransferase</keyword>
<dbReference type="NCBIfam" id="TIGR00675">
    <property type="entry name" value="dcm"/>
    <property type="match status" value="1"/>
</dbReference>
<dbReference type="GO" id="GO:0044027">
    <property type="term" value="P:negative regulation of gene expression via chromosomal CpG island methylation"/>
    <property type="evidence" value="ECO:0007669"/>
    <property type="project" value="TreeGrafter"/>
</dbReference>
<dbReference type="AlphaFoldDB" id="A0A1G2RKW5"/>
<dbReference type="InterPro" id="IPR050390">
    <property type="entry name" value="C5-Methyltransferase"/>
</dbReference>
<keyword evidence="4" id="KW-0680">Restriction system</keyword>
<dbReference type="PRINTS" id="PR00105">
    <property type="entry name" value="C5METTRFRASE"/>
</dbReference>
<comment type="similarity">
    <text evidence="5 6">Belongs to the class I-like SAM-binding methyltransferase superfamily. C5-methyltransferase family.</text>
</comment>
<comment type="caution">
    <text evidence="8">The sequence shown here is derived from an EMBL/GenBank/DDBJ whole genome shotgun (WGS) entry which is preliminary data.</text>
</comment>
<dbReference type="PANTHER" id="PTHR10629">
    <property type="entry name" value="CYTOSINE-SPECIFIC METHYLTRANSFERASE"/>
    <property type="match status" value="1"/>
</dbReference>
<comment type="catalytic activity">
    <reaction evidence="7">
        <text>a 2'-deoxycytidine in DNA + S-adenosyl-L-methionine = a 5-methyl-2'-deoxycytidine in DNA + S-adenosyl-L-homocysteine + H(+)</text>
        <dbReference type="Rhea" id="RHEA:13681"/>
        <dbReference type="Rhea" id="RHEA-COMP:11369"/>
        <dbReference type="Rhea" id="RHEA-COMP:11370"/>
        <dbReference type="ChEBI" id="CHEBI:15378"/>
        <dbReference type="ChEBI" id="CHEBI:57856"/>
        <dbReference type="ChEBI" id="CHEBI:59789"/>
        <dbReference type="ChEBI" id="CHEBI:85452"/>
        <dbReference type="ChEBI" id="CHEBI:85454"/>
        <dbReference type="EC" id="2.1.1.37"/>
    </reaction>
</comment>
<dbReference type="PROSITE" id="PS51679">
    <property type="entry name" value="SAM_MT_C5"/>
    <property type="match status" value="1"/>
</dbReference>
<dbReference type="InterPro" id="IPR018117">
    <property type="entry name" value="C5_DNA_meth_AS"/>
</dbReference>
<protein>
    <recommendedName>
        <fullName evidence="7">Cytosine-specific methyltransferase</fullName>
        <ecNumber evidence="7">2.1.1.37</ecNumber>
    </recommendedName>
</protein>
<accession>A0A1G2RKW5</accession>
<keyword evidence="3 5" id="KW-0949">S-adenosyl-L-methionine</keyword>
<keyword evidence="2 5" id="KW-0808">Transferase</keyword>
<dbReference type="EMBL" id="MHUG01000011">
    <property type="protein sequence ID" value="OHA73490.1"/>
    <property type="molecule type" value="Genomic_DNA"/>
</dbReference>
<dbReference type="GO" id="GO:0003886">
    <property type="term" value="F:DNA (cytosine-5-)-methyltransferase activity"/>
    <property type="evidence" value="ECO:0007669"/>
    <property type="project" value="UniProtKB-EC"/>
</dbReference>
<dbReference type="Gene3D" id="3.40.50.150">
    <property type="entry name" value="Vaccinia Virus protein VP39"/>
    <property type="match status" value="1"/>
</dbReference>
<evidence type="ECO:0000256" key="3">
    <source>
        <dbReference type="ARBA" id="ARBA00022691"/>
    </source>
</evidence>
<evidence type="ECO:0000313" key="8">
    <source>
        <dbReference type="EMBL" id="OHA73490.1"/>
    </source>
</evidence>
<dbReference type="PANTHER" id="PTHR10629:SF52">
    <property type="entry name" value="DNA (CYTOSINE-5)-METHYLTRANSFERASE 1"/>
    <property type="match status" value="1"/>
</dbReference>
<evidence type="ECO:0000256" key="2">
    <source>
        <dbReference type="ARBA" id="ARBA00022679"/>
    </source>
</evidence>
<evidence type="ECO:0000256" key="4">
    <source>
        <dbReference type="ARBA" id="ARBA00022747"/>
    </source>
</evidence>
<dbReference type="PROSITE" id="PS00094">
    <property type="entry name" value="C5_MTASE_1"/>
    <property type="match status" value="1"/>
</dbReference>
<dbReference type="GO" id="GO:0032259">
    <property type="term" value="P:methylation"/>
    <property type="evidence" value="ECO:0007669"/>
    <property type="project" value="UniProtKB-KW"/>
</dbReference>
<dbReference type="EC" id="2.1.1.37" evidence="7"/>
<evidence type="ECO:0000256" key="6">
    <source>
        <dbReference type="RuleBase" id="RU000416"/>
    </source>
</evidence>
<reference evidence="8 9" key="1">
    <citation type="journal article" date="2016" name="Nat. Commun.">
        <title>Thousands of microbial genomes shed light on interconnected biogeochemical processes in an aquifer system.</title>
        <authorList>
            <person name="Anantharaman K."/>
            <person name="Brown C.T."/>
            <person name="Hug L.A."/>
            <person name="Sharon I."/>
            <person name="Castelle C.J."/>
            <person name="Probst A.J."/>
            <person name="Thomas B.C."/>
            <person name="Singh A."/>
            <person name="Wilkins M.J."/>
            <person name="Karaoz U."/>
            <person name="Brodie E.L."/>
            <person name="Williams K.H."/>
            <person name="Hubbard S.S."/>
            <person name="Banfield J.F."/>
        </authorList>
    </citation>
    <scope>NUCLEOTIDE SEQUENCE [LARGE SCALE GENOMIC DNA]</scope>
</reference>
<organism evidence="8 9">
    <name type="scientific">Candidatus Wildermuthbacteria bacterium RIFCSPLOWO2_01_FULL_48_16</name>
    <dbReference type="NCBI Taxonomy" id="1802461"/>
    <lineage>
        <taxon>Bacteria</taxon>
        <taxon>Candidatus Wildermuthiibacteriota</taxon>
    </lineage>
</organism>
<name>A0A1G2RKW5_9BACT</name>
<dbReference type="STRING" id="1802461.A3B24_03190"/>
<dbReference type="GO" id="GO:0009307">
    <property type="term" value="P:DNA restriction-modification system"/>
    <property type="evidence" value="ECO:0007669"/>
    <property type="project" value="UniProtKB-KW"/>
</dbReference>
<dbReference type="SUPFAM" id="SSF53335">
    <property type="entry name" value="S-adenosyl-L-methionine-dependent methyltransferases"/>
    <property type="match status" value="1"/>
</dbReference>
<feature type="active site" evidence="5">
    <location>
        <position position="87"/>
    </location>
</feature>
<dbReference type="GO" id="GO:0003677">
    <property type="term" value="F:DNA binding"/>
    <property type="evidence" value="ECO:0007669"/>
    <property type="project" value="TreeGrafter"/>
</dbReference>
<evidence type="ECO:0000256" key="7">
    <source>
        <dbReference type="RuleBase" id="RU000417"/>
    </source>
</evidence>
<dbReference type="InterPro" id="IPR029063">
    <property type="entry name" value="SAM-dependent_MTases_sf"/>
</dbReference>
<proteinExistence type="inferred from homology"/>
<sequence>MQVKNPKITFIDFFCGAGGLSLGLEANGFKLLLANDNDPASIKTFIKNRPGLKTNSVILGDIRDLSGYINQLSEERVIDLVVGGPPCQGFSMANRQRLIDDPRNSLYKEFVKATSKLQPKAFLMENVKGMLPMAKHVVEDLEDVGYAVSYQLLNAKDYGIPQHRERLFYLGLRKKNFKNPYEVLKAIFEEIRLDKQPTKVPLRSAFWGLRKLVARTEKNRTEVDSEKSGMFRDKIFSNDRRDKTYIRKINGGRIPNSVYNHKARYNNNRDLLIFKLLPQGGKSDHPDIAHIMPYNSRKGIFKDKFYKLVAGKPSKTITSHMKFDCHMYIHPFEPRGLTPREAARIQSFPDSYVFHGPYTQWYNQIGNAVPPLLASVVAKTLKKYLL</sequence>
<dbReference type="Proteomes" id="UP000176917">
    <property type="component" value="Unassembled WGS sequence"/>
</dbReference>
<dbReference type="Pfam" id="PF00145">
    <property type="entry name" value="DNA_methylase"/>
    <property type="match status" value="1"/>
</dbReference>